<feature type="region of interest" description="Disordered" evidence="6">
    <location>
        <begin position="1105"/>
        <end position="1134"/>
    </location>
</feature>
<dbReference type="Pfam" id="PF25156">
    <property type="entry name" value="PNGase_A_C"/>
    <property type="match status" value="1"/>
</dbReference>
<dbReference type="AlphaFoldDB" id="A0A9W8JB13"/>
<evidence type="ECO:0000256" key="3">
    <source>
        <dbReference type="ARBA" id="ARBA00022692"/>
    </source>
</evidence>
<proteinExistence type="inferred from homology"/>
<evidence type="ECO:0000313" key="10">
    <source>
        <dbReference type="Proteomes" id="UP001140091"/>
    </source>
</evidence>
<evidence type="ECO:0000256" key="7">
    <source>
        <dbReference type="SAM" id="Phobius"/>
    </source>
</evidence>
<name>A0A9W8JB13_9AGAR</name>
<accession>A0A9W8JB13</accession>
<dbReference type="GO" id="GO:0016020">
    <property type="term" value="C:membrane"/>
    <property type="evidence" value="ECO:0007669"/>
    <property type="project" value="UniProtKB-SubCell"/>
</dbReference>
<feature type="transmembrane region" description="Helical" evidence="7">
    <location>
        <begin position="21"/>
        <end position="44"/>
    </location>
</feature>
<evidence type="ECO:0000256" key="5">
    <source>
        <dbReference type="ARBA" id="ARBA00023136"/>
    </source>
</evidence>
<dbReference type="Proteomes" id="UP001140091">
    <property type="component" value="Unassembled WGS sequence"/>
</dbReference>
<feature type="non-terminal residue" evidence="9">
    <location>
        <position position="1"/>
    </location>
</feature>
<feature type="compositionally biased region" description="Acidic residues" evidence="6">
    <location>
        <begin position="281"/>
        <end position="290"/>
    </location>
</feature>
<feature type="compositionally biased region" description="Basic and acidic residues" evidence="6">
    <location>
        <begin position="234"/>
        <end position="243"/>
    </location>
</feature>
<feature type="domain" description="Peptide N-acetyl-beta-D-glucosaminyl asparaginase amidase A N-terminal" evidence="8">
    <location>
        <begin position="591"/>
        <end position="915"/>
    </location>
</feature>
<evidence type="ECO:0000256" key="6">
    <source>
        <dbReference type="SAM" id="MobiDB-lite"/>
    </source>
</evidence>
<keyword evidence="4 7" id="KW-1133">Transmembrane helix</keyword>
<feature type="compositionally biased region" description="Basic residues" evidence="6">
    <location>
        <begin position="257"/>
        <end position="268"/>
    </location>
</feature>
<dbReference type="InterPro" id="IPR000612">
    <property type="entry name" value="PMP3"/>
</dbReference>
<comment type="subcellular location">
    <subcellularLocation>
        <location evidence="1">Membrane</location>
    </subcellularLocation>
</comment>
<dbReference type="OrthoDB" id="1612078at2759"/>
<feature type="region of interest" description="Disordered" evidence="6">
    <location>
        <begin position="225"/>
        <end position="290"/>
    </location>
</feature>
<evidence type="ECO:0000256" key="2">
    <source>
        <dbReference type="ARBA" id="ARBA00009530"/>
    </source>
</evidence>
<keyword evidence="5 7" id="KW-0472">Membrane</keyword>
<evidence type="ECO:0000313" key="9">
    <source>
        <dbReference type="EMBL" id="KAJ2931410.1"/>
    </source>
</evidence>
<feature type="compositionally biased region" description="Polar residues" evidence="6">
    <location>
        <begin position="1109"/>
        <end position="1122"/>
    </location>
</feature>
<gene>
    <name evidence="9" type="ORF">H1R20_g5760</name>
</gene>
<sequence length="1134" mass="125528">MSEMAAYGVVPQKIDLTPRKFHGYAVLLFIMGTLFPPLAVAARFGIGKDFWINLLLTICGYIPGMMPVYLPSALANGRSGHGHNFYIQVTLHLLHVVLEVANEAQNIRNNKNHARTPKWVQKYGLVDLSEIRRKERKSQWASRYKDRLPHSAYEGQPLAEGQEGSTSDIASLNGQPKRQNTSDGLWQPDDEQYYNADKNSSNSGGGRWHYPANFDDAVMDSAMLKKSKKKSKSDKKNRWERTQDAYSLPPDDEDTGRKKKSKKKKRRSSVAADSIQSQDDSVQEYPEDPEGGLRITTEALAIGAFLTADVHVSTFRSQCYNLPTFSRASRTALDAARNPTRVALKRTYAPTTSKIQLRGVITSGAIASRGLRAVRPGLNQLTSSRSQPVPRPYRHYATAADSNNANEPANKEGGEERPPWIEVLESVSNGPWLENTIPDEKLRLSIAHGLIYQMLLYLSRPIGDVHFDAESPSEAHAQYLSAFETARVPDTSEIGRARIASAKLIKAVVHQANSIPSSSPLRKDNEEVFKIVEALTAVTDAHLTNNDAVLSGWRKPHIEHPNIPFHHGVDKDESGKFGLHAVLENFQVTQPVIVPKDAKQCTIKILQRDFAFSYGISEIVPYTPPLDCGEPGSWAAVTLNFTVTSNGTQYDRLAIFTFQNVEIWRSSTPEPTRGDGIIWTYIKDVTRYTPLFAKDGTFILQLDNIIQTGLDGVYSTVLHATFYASSKKIPPAKTSDLIIPISTFKNDTGNAASVPPGFSVSVNLPQDTVQVFAELYASGNAAEEFWYYNVANEFLDDLPPDTAYGQGPFREVRLLVDGQLAGVAFPYITIFTGGFVPAVWRPISSYGALDLPTYFLDLTPFAPLLADGKPHQITIDVASSESDHATLQNWYVSGVLQVFTDPSKKATTGKITRYSVEPFAQSKTTGTVGENGDVVVTVSATRKLSIEADVVSGSGKVNHVVWSQALEFSNTQYYLDNAKRQNIKQTSTGQFISRHNGVPRVIDRFSYPIQVNYTILSDDGNSWKTDFDHSYDRDLLPLPILVRSAIEQRQTAVGFYNRAPTGNFGNGTNNNTFRYVDWDGNTYRRRVNAAYNNITLDEISGTLAPASGGQHTSRLEQNNNSGVDGRARVPGRSV</sequence>
<comment type="similarity">
    <text evidence="2">Belongs to the UPF0057 (PMP3) family.</text>
</comment>
<feature type="compositionally biased region" description="Polar residues" evidence="6">
    <location>
        <begin position="163"/>
        <end position="184"/>
    </location>
</feature>
<evidence type="ECO:0000256" key="1">
    <source>
        <dbReference type="ARBA" id="ARBA00004370"/>
    </source>
</evidence>
<protein>
    <recommendedName>
        <fullName evidence="8">Peptide N-acetyl-beta-D-glucosaminyl asparaginase amidase A N-terminal domain-containing protein</fullName>
    </recommendedName>
</protein>
<evidence type="ECO:0000256" key="4">
    <source>
        <dbReference type="ARBA" id="ARBA00022989"/>
    </source>
</evidence>
<keyword evidence="3 7" id="KW-0812">Transmembrane</keyword>
<feature type="transmembrane region" description="Helical" evidence="7">
    <location>
        <begin position="50"/>
        <end position="70"/>
    </location>
</feature>
<reference evidence="9" key="1">
    <citation type="submission" date="2022-06" db="EMBL/GenBank/DDBJ databases">
        <title>Genome Sequence of Candolleomyces eurysporus.</title>
        <authorList>
            <person name="Buettner E."/>
        </authorList>
    </citation>
    <scope>NUCLEOTIDE SEQUENCE</scope>
    <source>
        <strain evidence="9">VTCC 930004</strain>
    </source>
</reference>
<dbReference type="Pfam" id="PF01679">
    <property type="entry name" value="Pmp3"/>
    <property type="match status" value="1"/>
</dbReference>
<comment type="caution">
    <text evidence="9">The sequence shown here is derived from an EMBL/GenBank/DDBJ whole genome shotgun (WGS) entry which is preliminary data.</text>
</comment>
<dbReference type="InterPro" id="IPR056948">
    <property type="entry name" value="PNGaseA_N"/>
</dbReference>
<dbReference type="EMBL" id="JANBPK010000808">
    <property type="protein sequence ID" value="KAJ2931410.1"/>
    <property type="molecule type" value="Genomic_DNA"/>
</dbReference>
<dbReference type="InterPro" id="IPR021102">
    <property type="entry name" value="PNGase_A"/>
</dbReference>
<dbReference type="PANTHER" id="PTHR31104">
    <property type="entry name" value="PEPTIDE-N4-(N-ACETYL-BETA-GLUCOSAMINYL)ASPARAGINE AMIDASE A PROTEIN"/>
    <property type="match status" value="1"/>
</dbReference>
<feature type="region of interest" description="Disordered" evidence="6">
    <location>
        <begin position="151"/>
        <end position="208"/>
    </location>
</feature>
<keyword evidence="10" id="KW-1185">Reference proteome</keyword>
<dbReference type="Pfam" id="PF12222">
    <property type="entry name" value="PNGaseA"/>
    <property type="match status" value="1"/>
</dbReference>
<organism evidence="9 10">
    <name type="scientific">Candolleomyces eurysporus</name>
    <dbReference type="NCBI Taxonomy" id="2828524"/>
    <lineage>
        <taxon>Eukaryota</taxon>
        <taxon>Fungi</taxon>
        <taxon>Dikarya</taxon>
        <taxon>Basidiomycota</taxon>
        <taxon>Agaricomycotina</taxon>
        <taxon>Agaricomycetes</taxon>
        <taxon>Agaricomycetidae</taxon>
        <taxon>Agaricales</taxon>
        <taxon>Agaricineae</taxon>
        <taxon>Psathyrellaceae</taxon>
        <taxon>Candolleomyces</taxon>
    </lineage>
</organism>
<evidence type="ECO:0000259" key="8">
    <source>
        <dbReference type="Pfam" id="PF12222"/>
    </source>
</evidence>